<dbReference type="InterPro" id="IPR020846">
    <property type="entry name" value="MFS_dom"/>
</dbReference>
<gene>
    <name evidence="10" type="primary">emrB</name>
    <name evidence="10" type="ORF">BSL82_17690</name>
</gene>
<feature type="transmembrane region" description="Helical" evidence="8">
    <location>
        <begin position="123"/>
        <end position="140"/>
    </location>
</feature>
<evidence type="ECO:0000256" key="2">
    <source>
        <dbReference type="ARBA" id="ARBA00008537"/>
    </source>
</evidence>
<feature type="transmembrane region" description="Helical" evidence="8">
    <location>
        <begin position="21"/>
        <end position="42"/>
    </location>
</feature>
<evidence type="ECO:0000313" key="10">
    <source>
        <dbReference type="EMBL" id="API61284.1"/>
    </source>
</evidence>
<dbReference type="Pfam" id="PF07690">
    <property type="entry name" value="MFS_1"/>
    <property type="match status" value="1"/>
</dbReference>
<dbReference type="KEGG" id="sphj:BSL82_17690"/>
<protein>
    <submittedName>
        <fullName evidence="10">MFS transporter</fullName>
    </submittedName>
</protein>
<keyword evidence="5 8" id="KW-0812">Transmembrane</keyword>
<evidence type="ECO:0000259" key="9">
    <source>
        <dbReference type="PROSITE" id="PS50850"/>
    </source>
</evidence>
<organism evidence="10 11">
    <name type="scientific">Tardibacter chloracetimidivorans</name>
    <dbReference type="NCBI Taxonomy" id="1921510"/>
    <lineage>
        <taxon>Bacteria</taxon>
        <taxon>Pseudomonadati</taxon>
        <taxon>Pseudomonadota</taxon>
        <taxon>Alphaproteobacteria</taxon>
        <taxon>Sphingomonadales</taxon>
        <taxon>Sphingomonadaceae</taxon>
        <taxon>Tardibacter</taxon>
    </lineage>
</organism>
<dbReference type="EMBL" id="CP018222">
    <property type="protein sequence ID" value="API61284.1"/>
    <property type="molecule type" value="Genomic_DNA"/>
</dbReference>
<geneLocation type="plasmid" evidence="11">
    <name>phsl1</name>
</geneLocation>
<keyword evidence="11" id="KW-1185">Reference proteome</keyword>
<reference evidence="10 11" key="1">
    <citation type="submission" date="2016-11" db="EMBL/GenBank/DDBJ databases">
        <title>Complete Genome Sequence of alachlor-degrading Sphingomonas sp. strain JJ-A5.</title>
        <authorList>
            <person name="Lee H."/>
            <person name="Ka J.-O."/>
        </authorList>
    </citation>
    <scope>NUCLEOTIDE SEQUENCE [LARGE SCALE GENOMIC DNA]</scope>
    <source>
        <strain evidence="10 11">JJ-A5</strain>
        <plasmid evidence="11">phsl1</plasmid>
    </source>
</reference>
<proteinExistence type="inferred from homology"/>
<dbReference type="NCBIfam" id="TIGR00711">
    <property type="entry name" value="efflux_EmrB"/>
    <property type="match status" value="1"/>
</dbReference>
<dbReference type="PROSITE" id="PS50850">
    <property type="entry name" value="MFS"/>
    <property type="match status" value="1"/>
</dbReference>
<dbReference type="Gene3D" id="1.20.1250.20">
    <property type="entry name" value="MFS general substrate transporter like domains"/>
    <property type="match status" value="1"/>
</dbReference>
<feature type="transmembrane region" description="Helical" evidence="8">
    <location>
        <begin position="280"/>
        <end position="304"/>
    </location>
</feature>
<keyword evidence="6 8" id="KW-1133">Transmembrane helix</keyword>
<evidence type="ECO:0000256" key="4">
    <source>
        <dbReference type="ARBA" id="ARBA00022475"/>
    </source>
</evidence>
<evidence type="ECO:0000256" key="5">
    <source>
        <dbReference type="ARBA" id="ARBA00022692"/>
    </source>
</evidence>
<feature type="transmembrane region" description="Helical" evidence="8">
    <location>
        <begin position="210"/>
        <end position="229"/>
    </location>
</feature>
<dbReference type="SUPFAM" id="SSF103473">
    <property type="entry name" value="MFS general substrate transporter"/>
    <property type="match status" value="1"/>
</dbReference>
<evidence type="ECO:0000256" key="8">
    <source>
        <dbReference type="SAM" id="Phobius"/>
    </source>
</evidence>
<dbReference type="InterPro" id="IPR004638">
    <property type="entry name" value="EmrB-like"/>
</dbReference>
<feature type="transmembrane region" description="Helical" evidence="8">
    <location>
        <begin position="310"/>
        <end position="333"/>
    </location>
</feature>
<comment type="subcellular location">
    <subcellularLocation>
        <location evidence="1">Cell membrane</location>
        <topology evidence="1">Multi-pass membrane protein</topology>
    </subcellularLocation>
</comment>
<feature type="transmembrane region" description="Helical" evidence="8">
    <location>
        <begin position="176"/>
        <end position="198"/>
    </location>
</feature>
<feature type="transmembrane region" description="Helical" evidence="8">
    <location>
        <begin position="241"/>
        <end position="260"/>
    </location>
</feature>
<keyword evidence="3" id="KW-0813">Transport</keyword>
<feature type="transmembrane region" description="Helical" evidence="8">
    <location>
        <begin position="481"/>
        <end position="499"/>
    </location>
</feature>
<name>A0A1L4A073_9SPHN</name>
<dbReference type="GO" id="GO:0005886">
    <property type="term" value="C:plasma membrane"/>
    <property type="evidence" value="ECO:0007669"/>
    <property type="project" value="UniProtKB-SubCell"/>
</dbReference>
<dbReference type="AlphaFoldDB" id="A0A1L4A073"/>
<evidence type="ECO:0000256" key="6">
    <source>
        <dbReference type="ARBA" id="ARBA00022989"/>
    </source>
</evidence>
<dbReference type="PANTHER" id="PTHR42718:SF9">
    <property type="entry name" value="MAJOR FACILITATOR SUPERFAMILY MULTIDRUG TRANSPORTER MFSC"/>
    <property type="match status" value="1"/>
</dbReference>
<evidence type="ECO:0000256" key="3">
    <source>
        <dbReference type="ARBA" id="ARBA00022448"/>
    </source>
</evidence>
<feature type="transmembrane region" description="Helical" evidence="8">
    <location>
        <begin position="147"/>
        <end position="170"/>
    </location>
</feature>
<dbReference type="CDD" id="cd17503">
    <property type="entry name" value="MFS_LmrB_MDR_like"/>
    <property type="match status" value="1"/>
</dbReference>
<keyword evidence="7 8" id="KW-0472">Membrane</keyword>
<dbReference type="Gene3D" id="1.20.1720.10">
    <property type="entry name" value="Multidrug resistance protein D"/>
    <property type="match status" value="1"/>
</dbReference>
<dbReference type="RefSeq" id="WP_072598913.1">
    <property type="nucleotide sequence ID" value="NZ_CP018222.1"/>
</dbReference>
<dbReference type="PANTHER" id="PTHR42718">
    <property type="entry name" value="MAJOR FACILITATOR SUPERFAMILY MULTIDRUG TRANSPORTER MFSC"/>
    <property type="match status" value="1"/>
</dbReference>
<accession>A0A1L4A073</accession>
<feature type="transmembrane region" description="Helical" evidence="8">
    <location>
        <begin position="369"/>
        <end position="390"/>
    </location>
</feature>
<feature type="transmembrane region" description="Helical" evidence="8">
    <location>
        <begin position="93"/>
        <end position="117"/>
    </location>
</feature>
<comment type="similarity">
    <text evidence="2">Belongs to the major facilitator superfamily. EmrB family.</text>
</comment>
<feature type="domain" description="Major facilitator superfamily (MFS) profile" evidence="9">
    <location>
        <begin position="24"/>
        <end position="503"/>
    </location>
</feature>
<evidence type="ECO:0000256" key="7">
    <source>
        <dbReference type="ARBA" id="ARBA00023136"/>
    </source>
</evidence>
<sequence>MSASDASHGGGGYPPMTGAKLAMAAAALSFGNFMVVLDTTIANVAMPTISGDLGVSTTEGTWIITAYAVAEAITVPLTGWLSRRFGEVRLFTACVIAFVICSILCGLSGSLGFLVLFRILQGFAGGPIIPLSSTLLISVFPKDKSNIALAIWGMTTVVAPIFGPILGGYISDNYHWGWIFYINIFFGIAVGSVVWWLMRNRETPIARSRIDMVGLMLLVVFVSAFQTMIDKGRELDWFSSSFIVWMAIVAAIALGALILWELTDDDPVIDLSVFKNRTWLVSTMSLGLMFGLFFGNIVLTPLWLQQMMGYTATWAGFATAPMGILAVVTAPIVGRLMGKIDPRLIVTYGMVVLAISFFMRAHLNAQADFMSVAIPMFVLGAGVPACLVTLTSLGVSELPPEKIANGSGLQNFIRIMAMAVGASLTSTYWENATKGNRAELVAIIDPTMTPAPLPGLQPGSGLAAFSRMVDMQAVMLATNDFYAMATILILIFAAVVWLAKRPKGPLKQVSH</sequence>
<keyword evidence="10" id="KW-0614">Plasmid</keyword>
<feature type="transmembrane region" description="Helical" evidence="8">
    <location>
        <begin position="345"/>
        <end position="363"/>
    </location>
</feature>
<dbReference type="Proteomes" id="UP000182063">
    <property type="component" value="Plasmid pHSL1"/>
</dbReference>
<dbReference type="InterPro" id="IPR036259">
    <property type="entry name" value="MFS_trans_sf"/>
</dbReference>
<evidence type="ECO:0000313" key="11">
    <source>
        <dbReference type="Proteomes" id="UP000182063"/>
    </source>
</evidence>
<evidence type="ECO:0000256" key="1">
    <source>
        <dbReference type="ARBA" id="ARBA00004651"/>
    </source>
</evidence>
<dbReference type="GO" id="GO:0022857">
    <property type="term" value="F:transmembrane transporter activity"/>
    <property type="evidence" value="ECO:0007669"/>
    <property type="project" value="InterPro"/>
</dbReference>
<keyword evidence="4" id="KW-1003">Cell membrane</keyword>
<dbReference type="InterPro" id="IPR011701">
    <property type="entry name" value="MFS"/>
</dbReference>